<name>A0ABQ9B4R2_9ROSI</name>
<proteinExistence type="predicted"/>
<dbReference type="EMBL" id="JAPFFI010000010">
    <property type="protein sequence ID" value="KAJ6374974.1"/>
    <property type="molecule type" value="Genomic_DNA"/>
</dbReference>
<dbReference type="Proteomes" id="UP001141253">
    <property type="component" value="Chromosome 12"/>
</dbReference>
<protein>
    <submittedName>
        <fullName evidence="1">Uncharacterized protein</fullName>
    </submittedName>
</protein>
<reference evidence="1" key="2">
    <citation type="journal article" date="2023" name="Int. J. Mol. Sci.">
        <title>De Novo Assembly and Annotation of 11 Diverse Shrub Willow (Salix) Genomes Reveals Novel Gene Organization in Sex-Linked Regions.</title>
        <authorList>
            <person name="Hyden B."/>
            <person name="Feng K."/>
            <person name="Yates T.B."/>
            <person name="Jawdy S."/>
            <person name="Cereghino C."/>
            <person name="Smart L.B."/>
            <person name="Muchero W."/>
        </authorList>
    </citation>
    <scope>NUCLEOTIDE SEQUENCE</scope>
    <source>
        <tissue evidence="1">Shoot tip</tissue>
    </source>
</reference>
<sequence length="73" mass="8659">MSIKRLCELTSAADSLQLKPWLILPVVHFLELLKGKLLGRYLKHFICLMISQRMLMLRMSMRMTARLRISYHL</sequence>
<keyword evidence="2" id="KW-1185">Reference proteome</keyword>
<accession>A0ABQ9B4R2</accession>
<gene>
    <name evidence="1" type="ORF">OIU77_000028</name>
</gene>
<evidence type="ECO:0000313" key="2">
    <source>
        <dbReference type="Proteomes" id="UP001141253"/>
    </source>
</evidence>
<organism evidence="1 2">
    <name type="scientific">Salix suchowensis</name>
    <dbReference type="NCBI Taxonomy" id="1278906"/>
    <lineage>
        <taxon>Eukaryota</taxon>
        <taxon>Viridiplantae</taxon>
        <taxon>Streptophyta</taxon>
        <taxon>Embryophyta</taxon>
        <taxon>Tracheophyta</taxon>
        <taxon>Spermatophyta</taxon>
        <taxon>Magnoliopsida</taxon>
        <taxon>eudicotyledons</taxon>
        <taxon>Gunneridae</taxon>
        <taxon>Pentapetalae</taxon>
        <taxon>rosids</taxon>
        <taxon>fabids</taxon>
        <taxon>Malpighiales</taxon>
        <taxon>Salicaceae</taxon>
        <taxon>Saliceae</taxon>
        <taxon>Salix</taxon>
    </lineage>
</organism>
<evidence type="ECO:0000313" key="1">
    <source>
        <dbReference type="EMBL" id="KAJ6374974.1"/>
    </source>
</evidence>
<comment type="caution">
    <text evidence="1">The sequence shown here is derived from an EMBL/GenBank/DDBJ whole genome shotgun (WGS) entry which is preliminary data.</text>
</comment>
<reference evidence="1" key="1">
    <citation type="submission" date="2022-10" db="EMBL/GenBank/DDBJ databases">
        <authorList>
            <person name="Hyden B.L."/>
            <person name="Feng K."/>
            <person name="Yates T."/>
            <person name="Jawdy S."/>
            <person name="Smart L.B."/>
            <person name="Muchero W."/>
        </authorList>
    </citation>
    <scope>NUCLEOTIDE SEQUENCE</scope>
    <source>
        <tissue evidence="1">Shoot tip</tissue>
    </source>
</reference>